<dbReference type="PROSITE" id="PS50835">
    <property type="entry name" value="IG_LIKE"/>
    <property type="match status" value="1"/>
</dbReference>
<comment type="caution">
    <text evidence="4">The sequence shown here is derived from an EMBL/GenBank/DDBJ whole genome shotgun (WGS) entry which is preliminary data.</text>
</comment>
<dbReference type="Proteomes" id="UP000589620">
    <property type="component" value="Unassembled WGS sequence"/>
</dbReference>
<evidence type="ECO:0000256" key="1">
    <source>
        <dbReference type="SAM" id="Phobius"/>
    </source>
</evidence>
<feature type="chain" id="PRO_5032400225" description="Ig-like domain-containing protein" evidence="2">
    <location>
        <begin position="26"/>
        <end position="187"/>
    </location>
</feature>
<dbReference type="EMBL" id="JACCBJ010000001">
    <property type="protein sequence ID" value="NYD72513.1"/>
    <property type="molecule type" value="Genomic_DNA"/>
</dbReference>
<dbReference type="AlphaFoldDB" id="A0A852SUV8"/>
<reference evidence="4 5" key="1">
    <citation type="submission" date="2020-07" db="EMBL/GenBank/DDBJ databases">
        <title>Sequencing the genomes of 1000 actinobacteria strains.</title>
        <authorList>
            <person name="Klenk H.-P."/>
        </authorList>
    </citation>
    <scope>NUCLEOTIDE SEQUENCE [LARGE SCALE GENOMIC DNA]</scope>
    <source>
        <strain evidence="4 5">DSM 23871</strain>
    </source>
</reference>
<accession>A0A852SUV8</accession>
<organism evidence="4 5">
    <name type="scientific">Leifsonia soli</name>
    <dbReference type="NCBI Taxonomy" id="582665"/>
    <lineage>
        <taxon>Bacteria</taxon>
        <taxon>Bacillati</taxon>
        <taxon>Actinomycetota</taxon>
        <taxon>Actinomycetes</taxon>
        <taxon>Micrococcales</taxon>
        <taxon>Microbacteriaceae</taxon>
        <taxon>Leifsonia</taxon>
    </lineage>
</organism>
<feature type="transmembrane region" description="Helical" evidence="1">
    <location>
        <begin position="159"/>
        <end position="181"/>
    </location>
</feature>
<feature type="domain" description="Ig-like" evidence="3">
    <location>
        <begin position="20"/>
        <end position="130"/>
    </location>
</feature>
<dbReference type="RefSeq" id="WP_179453738.1">
    <property type="nucleotide sequence ID" value="NZ_BAAAPX010000001.1"/>
</dbReference>
<keyword evidence="5" id="KW-1185">Reference proteome</keyword>
<evidence type="ECO:0000256" key="2">
    <source>
        <dbReference type="SAM" id="SignalP"/>
    </source>
</evidence>
<sequence>MFKKILAAVAVTAGLLLAAPTAANAVNYTDGAQCKFDVSVAEAGGTATLICIPGTWSPGEAINWTVSGQDGAGFKLASLRTADTSLTFTKHANADGSDVLTVTLPASASGTYSVVGLGQSSGHECPASLTVLPADQASTVLDPGSSDGLAHTGSVVASWAAWMGGSLVVLGLIALAIVGWVRKVKAS</sequence>
<evidence type="ECO:0000313" key="4">
    <source>
        <dbReference type="EMBL" id="NYD72513.1"/>
    </source>
</evidence>
<evidence type="ECO:0000313" key="5">
    <source>
        <dbReference type="Proteomes" id="UP000589620"/>
    </source>
</evidence>
<proteinExistence type="predicted"/>
<keyword evidence="2" id="KW-0732">Signal</keyword>
<feature type="signal peptide" evidence="2">
    <location>
        <begin position="1"/>
        <end position="25"/>
    </location>
</feature>
<gene>
    <name evidence="4" type="ORF">BJ963_000032</name>
</gene>
<name>A0A852SUV8_9MICO</name>
<keyword evidence="1" id="KW-1133">Transmembrane helix</keyword>
<protein>
    <recommendedName>
        <fullName evidence="3">Ig-like domain-containing protein</fullName>
    </recommendedName>
</protein>
<evidence type="ECO:0000259" key="3">
    <source>
        <dbReference type="PROSITE" id="PS50835"/>
    </source>
</evidence>
<keyword evidence="1" id="KW-0472">Membrane</keyword>
<keyword evidence="1" id="KW-0812">Transmembrane</keyword>
<dbReference type="InterPro" id="IPR007110">
    <property type="entry name" value="Ig-like_dom"/>
</dbReference>